<comment type="similarity">
    <text evidence="1">Belongs to the PSMG1 family.</text>
</comment>
<keyword evidence="3" id="KW-0143">Chaperone</keyword>
<proteinExistence type="inferred from homology"/>
<dbReference type="PANTHER" id="PTHR15069:SF1">
    <property type="entry name" value="PROTEASOME ASSEMBLY CHAPERONE 1"/>
    <property type="match status" value="1"/>
</dbReference>
<protein>
    <recommendedName>
        <fullName evidence="2">Proteasome assembly chaperone 1</fullName>
    </recommendedName>
</protein>
<dbReference type="GO" id="GO:0070628">
    <property type="term" value="F:proteasome binding"/>
    <property type="evidence" value="ECO:0007669"/>
    <property type="project" value="TreeGrafter"/>
</dbReference>
<dbReference type="EMBL" id="CAKOFQ010006915">
    <property type="protein sequence ID" value="CAH1981960.1"/>
    <property type="molecule type" value="Genomic_DNA"/>
</dbReference>
<keyword evidence="5" id="KW-1185">Reference proteome</keyword>
<gene>
    <name evidence="4" type="ORF">ACAOBT_LOCUS14778</name>
</gene>
<reference evidence="4" key="1">
    <citation type="submission" date="2022-03" db="EMBL/GenBank/DDBJ databases">
        <authorList>
            <person name="Sayadi A."/>
        </authorList>
    </citation>
    <scope>NUCLEOTIDE SEQUENCE</scope>
</reference>
<dbReference type="Proteomes" id="UP001152888">
    <property type="component" value="Unassembled WGS sequence"/>
</dbReference>
<dbReference type="AlphaFoldDB" id="A0A9P0L127"/>
<accession>A0A9P0L127</accession>
<organism evidence="4 5">
    <name type="scientific">Acanthoscelides obtectus</name>
    <name type="common">Bean weevil</name>
    <name type="synonym">Bruchus obtectus</name>
    <dbReference type="NCBI Taxonomy" id="200917"/>
    <lineage>
        <taxon>Eukaryota</taxon>
        <taxon>Metazoa</taxon>
        <taxon>Ecdysozoa</taxon>
        <taxon>Arthropoda</taxon>
        <taxon>Hexapoda</taxon>
        <taxon>Insecta</taxon>
        <taxon>Pterygota</taxon>
        <taxon>Neoptera</taxon>
        <taxon>Endopterygota</taxon>
        <taxon>Coleoptera</taxon>
        <taxon>Polyphaga</taxon>
        <taxon>Cucujiformia</taxon>
        <taxon>Chrysomeloidea</taxon>
        <taxon>Chrysomelidae</taxon>
        <taxon>Bruchinae</taxon>
        <taxon>Bruchini</taxon>
        <taxon>Acanthoscelides</taxon>
    </lineage>
</organism>
<evidence type="ECO:0000313" key="4">
    <source>
        <dbReference type="EMBL" id="CAH1981960.1"/>
    </source>
</evidence>
<dbReference type="GO" id="GO:0080129">
    <property type="term" value="P:proteasome core complex assembly"/>
    <property type="evidence" value="ECO:0007669"/>
    <property type="project" value="TreeGrafter"/>
</dbReference>
<evidence type="ECO:0000256" key="1">
    <source>
        <dbReference type="ARBA" id="ARBA00005261"/>
    </source>
</evidence>
<dbReference type="OrthoDB" id="17536at2759"/>
<comment type="caution">
    <text evidence="4">The sequence shown here is derived from an EMBL/GenBank/DDBJ whole genome shotgun (WGS) entry which is preliminary data.</text>
</comment>
<dbReference type="InterPro" id="IPR016565">
    <property type="entry name" value="Proteasome_assmbl_chp_1"/>
</dbReference>
<evidence type="ECO:0000256" key="3">
    <source>
        <dbReference type="ARBA" id="ARBA00023186"/>
    </source>
</evidence>
<evidence type="ECO:0000256" key="2">
    <source>
        <dbReference type="ARBA" id="ARBA00019180"/>
    </source>
</evidence>
<name>A0A9P0L127_ACAOB</name>
<dbReference type="PANTHER" id="PTHR15069">
    <property type="entry name" value="PROTEASOME ASSEMBLY CHAPERONE 1"/>
    <property type="match status" value="1"/>
</dbReference>
<sequence length="219" mass="24690">MSSLLFGEIVEPSTRALIEDEFDEFPEYTKPSLDYEGDFSVPAAIHSMIFIETKKIRTVFTTCMLEHLTPMCTIKNAEIEVYNFGKYKYMIVFGQPQELIVHYFHDWIIKAESIFGITSDSSGNYQTMDARSKPPSIIRKLSSNSTDFNIPNLEPPNLITGLGANVLSYCIHLGLNNCCLFVVYFDSSPLDSLSVGPLIELSRKLELPLRKSNIQVGTL</sequence>
<evidence type="ECO:0000313" key="5">
    <source>
        <dbReference type="Proteomes" id="UP001152888"/>
    </source>
</evidence>
<dbReference type="GO" id="GO:0005783">
    <property type="term" value="C:endoplasmic reticulum"/>
    <property type="evidence" value="ECO:0007669"/>
    <property type="project" value="InterPro"/>
</dbReference>